<evidence type="ECO:0000313" key="1">
    <source>
        <dbReference type="EMBL" id="MBB5153025.1"/>
    </source>
</evidence>
<evidence type="ECO:0000313" key="3">
    <source>
        <dbReference type="Proteomes" id="UP000584374"/>
    </source>
</evidence>
<dbReference type="Proteomes" id="UP000584374">
    <property type="component" value="Unassembled WGS sequence"/>
</dbReference>
<evidence type="ECO:0000313" key="2">
    <source>
        <dbReference type="EMBL" id="MBB5154036.1"/>
    </source>
</evidence>
<accession>A0A840Q0H6</accession>
<dbReference type="EMBL" id="JACHIW010000001">
    <property type="protein sequence ID" value="MBB5154036.1"/>
    <property type="molecule type" value="Genomic_DNA"/>
</dbReference>
<proteinExistence type="predicted"/>
<organism evidence="2 3">
    <name type="scientific">Saccharopolyspora phatthalungensis</name>
    <dbReference type="NCBI Taxonomy" id="664693"/>
    <lineage>
        <taxon>Bacteria</taxon>
        <taxon>Bacillati</taxon>
        <taxon>Actinomycetota</taxon>
        <taxon>Actinomycetes</taxon>
        <taxon>Pseudonocardiales</taxon>
        <taxon>Pseudonocardiaceae</taxon>
        <taxon>Saccharopolyspora</taxon>
    </lineage>
</organism>
<dbReference type="AlphaFoldDB" id="A0A840Q0H6"/>
<name>A0A840Q0H6_9PSEU</name>
<sequence length="38" mass="4325">MSDDFRLGCGHSVSDEVEADHHECEWARAADYLRGDDE</sequence>
<reference evidence="2 3" key="1">
    <citation type="submission" date="2020-08" db="EMBL/GenBank/DDBJ databases">
        <title>Sequencing the genomes of 1000 actinobacteria strains.</title>
        <authorList>
            <person name="Klenk H.-P."/>
        </authorList>
    </citation>
    <scope>NUCLEOTIDE SEQUENCE [LARGE SCALE GENOMIC DNA]</scope>
    <source>
        <strain evidence="2 3">DSM 45584</strain>
    </source>
</reference>
<protein>
    <submittedName>
        <fullName evidence="2">Uncharacterized protein</fullName>
    </submittedName>
</protein>
<gene>
    <name evidence="1" type="ORF">BJ970_000559</name>
    <name evidence="2" type="ORF">BJ970_001570</name>
</gene>
<keyword evidence="3" id="KW-1185">Reference proteome</keyword>
<dbReference type="EMBL" id="JACHIW010000001">
    <property type="protein sequence ID" value="MBB5153025.1"/>
    <property type="molecule type" value="Genomic_DNA"/>
</dbReference>
<comment type="caution">
    <text evidence="2">The sequence shown here is derived from an EMBL/GenBank/DDBJ whole genome shotgun (WGS) entry which is preliminary data.</text>
</comment>